<name>A0ACC2PFG7_9HYME</name>
<organism evidence="1 2">
    <name type="scientific">Eretmocerus hayati</name>
    <dbReference type="NCBI Taxonomy" id="131215"/>
    <lineage>
        <taxon>Eukaryota</taxon>
        <taxon>Metazoa</taxon>
        <taxon>Ecdysozoa</taxon>
        <taxon>Arthropoda</taxon>
        <taxon>Hexapoda</taxon>
        <taxon>Insecta</taxon>
        <taxon>Pterygota</taxon>
        <taxon>Neoptera</taxon>
        <taxon>Endopterygota</taxon>
        <taxon>Hymenoptera</taxon>
        <taxon>Apocrita</taxon>
        <taxon>Proctotrupomorpha</taxon>
        <taxon>Chalcidoidea</taxon>
        <taxon>Aphelinidae</taxon>
        <taxon>Aphelininae</taxon>
        <taxon>Eretmocerus</taxon>
    </lineage>
</organism>
<evidence type="ECO:0000313" key="2">
    <source>
        <dbReference type="Proteomes" id="UP001239111"/>
    </source>
</evidence>
<comment type="caution">
    <text evidence="1">The sequence shown here is derived from an EMBL/GenBank/DDBJ whole genome shotgun (WGS) entry which is preliminary data.</text>
</comment>
<reference evidence="1" key="1">
    <citation type="submission" date="2023-04" db="EMBL/GenBank/DDBJ databases">
        <title>A chromosome-level genome assembly of the parasitoid wasp Eretmocerus hayati.</title>
        <authorList>
            <person name="Zhong Y."/>
            <person name="Liu S."/>
            <person name="Liu Y."/>
        </authorList>
    </citation>
    <scope>NUCLEOTIDE SEQUENCE</scope>
    <source>
        <strain evidence="1">ZJU_SS_LIU_2023</strain>
    </source>
</reference>
<keyword evidence="2" id="KW-1185">Reference proteome</keyword>
<accession>A0ACC2PFG7</accession>
<protein>
    <submittedName>
        <fullName evidence="1">Uncharacterized protein</fullName>
    </submittedName>
</protein>
<dbReference type="Proteomes" id="UP001239111">
    <property type="component" value="Chromosome 1"/>
</dbReference>
<dbReference type="EMBL" id="CM056741">
    <property type="protein sequence ID" value="KAJ8682329.1"/>
    <property type="molecule type" value="Genomic_DNA"/>
</dbReference>
<evidence type="ECO:0000313" key="1">
    <source>
        <dbReference type="EMBL" id="KAJ8682329.1"/>
    </source>
</evidence>
<proteinExistence type="predicted"/>
<sequence length="107" mass="12107">MNLWLEIHNLRSLYGIVSSLILGDWWKDAVYLHDFGVVAAEYITRYPQALSRSDLTSLGQGLFTFGLSTDLIYSDYYLTINLLPQHSIPPGILFLAQIQPSPTTTMK</sequence>
<gene>
    <name evidence="1" type="ORF">QAD02_018121</name>
</gene>